<accession>A0LES0</accession>
<dbReference type="InterPro" id="IPR028994">
    <property type="entry name" value="Integrin_alpha_N"/>
</dbReference>
<reference evidence="1 2" key="1">
    <citation type="submission" date="2006-10" db="EMBL/GenBank/DDBJ databases">
        <title>Complete sequence of Syntrophobacter fumaroxidans MPOB.</title>
        <authorList>
            <consortium name="US DOE Joint Genome Institute"/>
            <person name="Copeland A."/>
            <person name="Lucas S."/>
            <person name="Lapidus A."/>
            <person name="Barry K."/>
            <person name="Detter J.C."/>
            <person name="Glavina del Rio T."/>
            <person name="Hammon N."/>
            <person name="Israni S."/>
            <person name="Pitluck S."/>
            <person name="Goltsman E.G."/>
            <person name="Martinez M."/>
            <person name="Schmutz J."/>
            <person name="Larimer F."/>
            <person name="Land M."/>
            <person name="Hauser L."/>
            <person name="Kyrpides N."/>
            <person name="Kim E."/>
            <person name="Boone D.R."/>
            <person name="Brockman F."/>
            <person name="Culley D."/>
            <person name="Ferry J."/>
            <person name="Gunsalus R."/>
            <person name="McInerney M.J."/>
            <person name="Morrison M."/>
            <person name="Plugge C."/>
            <person name="Rohlin L."/>
            <person name="Scholten J."/>
            <person name="Sieber J."/>
            <person name="Stams A.J.M."/>
            <person name="Worm P."/>
            <person name="Henstra A.M."/>
            <person name="Richardson P."/>
        </authorList>
    </citation>
    <scope>NUCLEOTIDE SEQUENCE [LARGE SCALE GENOMIC DNA]</scope>
    <source>
        <strain evidence="2">DSM 10017 / MPOB</strain>
    </source>
</reference>
<organism evidence="1 2">
    <name type="scientific">Syntrophobacter fumaroxidans (strain DSM 10017 / MPOB)</name>
    <dbReference type="NCBI Taxonomy" id="335543"/>
    <lineage>
        <taxon>Bacteria</taxon>
        <taxon>Pseudomonadati</taxon>
        <taxon>Thermodesulfobacteriota</taxon>
        <taxon>Syntrophobacteria</taxon>
        <taxon>Syntrophobacterales</taxon>
        <taxon>Syntrophobacteraceae</taxon>
        <taxon>Syntrophobacter</taxon>
    </lineage>
</organism>
<evidence type="ECO:0000313" key="1">
    <source>
        <dbReference type="EMBL" id="ABK15922.1"/>
    </source>
</evidence>
<evidence type="ECO:0000313" key="2">
    <source>
        <dbReference type="Proteomes" id="UP000001784"/>
    </source>
</evidence>
<gene>
    <name evidence="1" type="ordered locus">Sfum_0221</name>
</gene>
<protein>
    <recommendedName>
        <fullName evidence="3">FG-GAP repeat protein</fullName>
    </recommendedName>
</protein>
<dbReference type="OrthoDB" id="877328at2"/>
<keyword evidence="2" id="KW-1185">Reference proteome</keyword>
<dbReference type="AlphaFoldDB" id="A0LES0"/>
<dbReference type="eggNOG" id="COG3119">
    <property type="taxonomic scope" value="Bacteria"/>
</dbReference>
<dbReference type="RefSeq" id="WP_011697095.1">
    <property type="nucleotide sequence ID" value="NC_008554.1"/>
</dbReference>
<dbReference type="HOGENOM" id="CLU_509888_0_0_7"/>
<dbReference type="InParanoid" id="A0LES0"/>
<sequence precursor="true">MTKPRNNEDGLLAAHLAKRLTAYSAAAGLVLAMSPQAESAIHWFHPSTPFEVDHSHTKTIDMDNDGTGDISFGLQPMGKTFWSLAVNRKNAAGRFDGTGRLVRRLEKGSMVTPSLDADAAVLMNERYFTTCYPANGTNTSIICRWWTVWGDGAFNKEAKGYVGVKFRGGSGKDYNGWVHFTGGNDPADLSGTIDEWAYEDSGGAIKAGAVTSQAAHAFLSDLSGNGSPELALLQVTQGSSFGGSVLIRDIATGDEIRQVQCLGPLFRPVSMARISNVDGNGNPALAILGVRENAAKEILAVRVELRNPASGELIRNIGFSKGCRPVALRWLNRDMNGSGVGELAVLGTHPDGGRSMVEIRDLLTGALVKRITVGPDSTVESIGLSYSNDLNGNGSQELVVLQRKAATQVSHLKVVDTGTGRTIKTIPCLSESWIPVDIASIGDLNGNGSLEQGVLARSATGEKVVVKIMDLRAGKALRNVSFNSAFLPQKLAAGDINGDGVYDLGVLGINLLDATTGIEIRDPVTRSLIKTILIP</sequence>
<dbReference type="EMBL" id="CP000478">
    <property type="protein sequence ID" value="ABK15922.1"/>
    <property type="molecule type" value="Genomic_DNA"/>
</dbReference>
<dbReference type="SUPFAM" id="SSF69318">
    <property type="entry name" value="Integrin alpha N-terminal domain"/>
    <property type="match status" value="1"/>
</dbReference>
<dbReference type="STRING" id="335543.Sfum_0221"/>
<proteinExistence type="predicted"/>
<dbReference type="Proteomes" id="UP000001784">
    <property type="component" value="Chromosome"/>
</dbReference>
<name>A0LES0_SYNFM</name>
<dbReference type="KEGG" id="sfu:Sfum_0221"/>
<evidence type="ECO:0008006" key="3">
    <source>
        <dbReference type="Google" id="ProtNLM"/>
    </source>
</evidence>